<sequence>MRWIFPLLVVTPLWAETCPEGPDMDAALADLIAEGQAADRYMPARDALRDMWAIWKTPPDDWSGELLDVGLERANMADYEGAMKAFDALVAYCPTWAEGWNQRAFVYFRQENYTMALKDIDRAIALSPNHIPALSGRGITLMKMGRQAEGEAALKHAVDLHPWLPERGLLSEPYGAPR</sequence>
<accession>A0ABS6SYD4</accession>
<comment type="caution">
    <text evidence="4">The sequence shown here is derived from an EMBL/GenBank/DDBJ whole genome shotgun (WGS) entry which is preliminary data.</text>
</comment>
<dbReference type="PANTHER" id="PTHR44858">
    <property type="entry name" value="TETRATRICOPEPTIDE REPEAT PROTEIN 6"/>
    <property type="match status" value="1"/>
</dbReference>
<reference evidence="4 5" key="1">
    <citation type="submission" date="2021-05" db="EMBL/GenBank/DDBJ databases">
        <title>Culturable bacteria isolated from Daya Bay.</title>
        <authorList>
            <person name="Zheng W."/>
            <person name="Yu S."/>
            <person name="Huang Y."/>
        </authorList>
    </citation>
    <scope>NUCLEOTIDE SEQUENCE [LARGE SCALE GENOMIC DNA]</scope>
    <source>
        <strain evidence="4 5">DP4N28-5</strain>
    </source>
</reference>
<evidence type="ECO:0000313" key="4">
    <source>
        <dbReference type="EMBL" id="MBV7377979.1"/>
    </source>
</evidence>
<dbReference type="RefSeq" id="WP_218390836.1">
    <property type="nucleotide sequence ID" value="NZ_JAHUZE010000001.1"/>
</dbReference>
<dbReference type="PANTHER" id="PTHR44858:SF1">
    <property type="entry name" value="UDP-N-ACETYLGLUCOSAMINE--PEPTIDE N-ACETYLGLUCOSAMINYLTRANSFERASE SPINDLY-RELATED"/>
    <property type="match status" value="1"/>
</dbReference>
<dbReference type="SMART" id="SM00028">
    <property type="entry name" value="TPR"/>
    <property type="match status" value="3"/>
</dbReference>
<name>A0ABS6SYD4_9RHOB</name>
<gene>
    <name evidence="4" type="ORF">KJP28_03505</name>
</gene>
<evidence type="ECO:0000256" key="1">
    <source>
        <dbReference type="ARBA" id="ARBA00022737"/>
    </source>
</evidence>
<keyword evidence="2 3" id="KW-0802">TPR repeat</keyword>
<dbReference type="EMBL" id="JAHUZE010000001">
    <property type="protein sequence ID" value="MBV7377979.1"/>
    <property type="molecule type" value="Genomic_DNA"/>
</dbReference>
<dbReference type="PROSITE" id="PS50005">
    <property type="entry name" value="TPR"/>
    <property type="match status" value="1"/>
</dbReference>
<dbReference type="Pfam" id="PF00515">
    <property type="entry name" value="TPR_1"/>
    <property type="match status" value="1"/>
</dbReference>
<feature type="repeat" description="TPR" evidence="3">
    <location>
        <begin position="97"/>
        <end position="130"/>
    </location>
</feature>
<keyword evidence="5" id="KW-1185">Reference proteome</keyword>
<evidence type="ECO:0000256" key="2">
    <source>
        <dbReference type="ARBA" id="ARBA00022803"/>
    </source>
</evidence>
<dbReference type="InterPro" id="IPR019734">
    <property type="entry name" value="TPR_rpt"/>
</dbReference>
<evidence type="ECO:0000256" key="3">
    <source>
        <dbReference type="PROSITE-ProRule" id="PRU00339"/>
    </source>
</evidence>
<protein>
    <submittedName>
        <fullName evidence="4">Tetratricopeptide repeat protein</fullName>
    </submittedName>
</protein>
<evidence type="ECO:0000313" key="5">
    <source>
        <dbReference type="Proteomes" id="UP000756530"/>
    </source>
</evidence>
<organism evidence="4 5">
    <name type="scientific">Maritimibacter dapengensis</name>
    <dbReference type="NCBI Taxonomy" id="2836868"/>
    <lineage>
        <taxon>Bacteria</taxon>
        <taxon>Pseudomonadati</taxon>
        <taxon>Pseudomonadota</taxon>
        <taxon>Alphaproteobacteria</taxon>
        <taxon>Rhodobacterales</taxon>
        <taxon>Roseobacteraceae</taxon>
        <taxon>Maritimibacter</taxon>
    </lineage>
</organism>
<dbReference type="Proteomes" id="UP000756530">
    <property type="component" value="Unassembled WGS sequence"/>
</dbReference>
<proteinExistence type="predicted"/>
<keyword evidence="1" id="KW-0677">Repeat</keyword>
<dbReference type="InterPro" id="IPR050498">
    <property type="entry name" value="Ycf3"/>
</dbReference>